<keyword evidence="4" id="KW-0732">Signal</keyword>
<sequence length="72" mass="7959">MTNALQPPLQGVPWVTVNDKPIDDYLNYLEYVCEAYKGPDRPAKCSDASLKSTPWAEGSSALKTCPRKAETQ</sequence>
<evidence type="ECO:0000256" key="4">
    <source>
        <dbReference type="ARBA" id="ARBA00022729"/>
    </source>
</evidence>
<dbReference type="PANTHER" id="PTHR13234:SF8">
    <property type="entry name" value="GAMMA-INTERFERON-INDUCIBLE LYSOSOMAL THIOL REDUCTASE"/>
    <property type="match status" value="1"/>
</dbReference>
<keyword evidence="7" id="KW-1185">Reference proteome</keyword>
<accession>A0A7N0TGP9</accession>
<comment type="similarity">
    <text evidence="2">Belongs to the GILT family.</text>
</comment>
<dbReference type="GO" id="GO:0005576">
    <property type="term" value="C:extracellular region"/>
    <property type="evidence" value="ECO:0007669"/>
    <property type="project" value="UniProtKB-SubCell"/>
</dbReference>
<keyword evidence="5" id="KW-0325">Glycoprotein</keyword>
<dbReference type="InterPro" id="IPR004911">
    <property type="entry name" value="Interferon-induced_GILT"/>
</dbReference>
<dbReference type="PANTHER" id="PTHR13234">
    <property type="entry name" value="GAMMA-INTERFERON INDUCIBLE LYSOSOMAL THIOL REDUCTASE GILT"/>
    <property type="match status" value="1"/>
</dbReference>
<dbReference type="Proteomes" id="UP000594263">
    <property type="component" value="Unplaced"/>
</dbReference>
<dbReference type="Gramene" id="Kaladp0036s0288.1.v1.1">
    <property type="protein sequence ID" value="Kaladp0036s0288.1.v1.1"/>
    <property type="gene ID" value="Kaladp0036s0288.v1.1"/>
</dbReference>
<evidence type="ECO:0000256" key="3">
    <source>
        <dbReference type="ARBA" id="ARBA00022525"/>
    </source>
</evidence>
<evidence type="ECO:0000313" key="7">
    <source>
        <dbReference type="Proteomes" id="UP000594263"/>
    </source>
</evidence>
<evidence type="ECO:0000256" key="5">
    <source>
        <dbReference type="ARBA" id="ARBA00023180"/>
    </source>
</evidence>
<evidence type="ECO:0000313" key="6">
    <source>
        <dbReference type="EnsemblPlants" id="Kaladp0036s0288.1.v1.1"/>
    </source>
</evidence>
<keyword evidence="3" id="KW-0964">Secreted</keyword>
<dbReference type="AlphaFoldDB" id="A0A7N0TGP9"/>
<name>A0A7N0TGP9_KALFE</name>
<organism evidence="6 7">
    <name type="scientific">Kalanchoe fedtschenkoi</name>
    <name type="common">Lavender scallops</name>
    <name type="synonym">South American air plant</name>
    <dbReference type="NCBI Taxonomy" id="63787"/>
    <lineage>
        <taxon>Eukaryota</taxon>
        <taxon>Viridiplantae</taxon>
        <taxon>Streptophyta</taxon>
        <taxon>Embryophyta</taxon>
        <taxon>Tracheophyta</taxon>
        <taxon>Spermatophyta</taxon>
        <taxon>Magnoliopsida</taxon>
        <taxon>eudicotyledons</taxon>
        <taxon>Gunneridae</taxon>
        <taxon>Pentapetalae</taxon>
        <taxon>Saxifragales</taxon>
        <taxon>Crassulaceae</taxon>
        <taxon>Kalanchoe</taxon>
    </lineage>
</organism>
<reference evidence="6" key="1">
    <citation type="submission" date="2021-01" db="UniProtKB">
        <authorList>
            <consortium name="EnsemblPlants"/>
        </authorList>
    </citation>
    <scope>IDENTIFICATION</scope>
</reference>
<evidence type="ECO:0000256" key="1">
    <source>
        <dbReference type="ARBA" id="ARBA00004613"/>
    </source>
</evidence>
<comment type="subcellular location">
    <subcellularLocation>
        <location evidence="1">Secreted</location>
    </subcellularLocation>
</comment>
<proteinExistence type="inferred from homology"/>
<dbReference type="GO" id="GO:0016671">
    <property type="term" value="F:oxidoreductase activity, acting on a sulfur group of donors, disulfide as acceptor"/>
    <property type="evidence" value="ECO:0007669"/>
    <property type="project" value="InterPro"/>
</dbReference>
<protein>
    <submittedName>
        <fullName evidence="6">Uncharacterized protein</fullName>
    </submittedName>
</protein>
<dbReference type="EnsemblPlants" id="Kaladp0036s0288.1.v1.1">
    <property type="protein sequence ID" value="Kaladp0036s0288.1.v1.1"/>
    <property type="gene ID" value="Kaladp0036s0288.v1.1"/>
</dbReference>
<evidence type="ECO:0000256" key="2">
    <source>
        <dbReference type="ARBA" id="ARBA00005679"/>
    </source>
</evidence>